<evidence type="ECO:0000259" key="2">
    <source>
        <dbReference type="PROSITE" id="PS50887"/>
    </source>
</evidence>
<evidence type="ECO:0000313" key="3">
    <source>
        <dbReference type="EMBL" id="QSX32550.1"/>
    </source>
</evidence>
<dbReference type="SMART" id="SM00267">
    <property type="entry name" value="GGDEF"/>
    <property type="match status" value="1"/>
</dbReference>
<dbReference type="EC" id="2.7.7.65" evidence="1"/>
<name>A0ABX7QNT7_9GAMM</name>
<reference evidence="3 4" key="1">
    <citation type="submission" date="2021-03" db="EMBL/GenBank/DDBJ databases">
        <title>Novel species identification of genus Shewanella.</title>
        <authorList>
            <person name="Liu G."/>
            <person name="Zhang Q."/>
        </authorList>
    </citation>
    <scope>NUCLEOTIDE SEQUENCE [LARGE SCALE GENOMIC DNA]</scope>
    <source>
        <strain evidence="3 4">FJAT-51800</strain>
    </source>
</reference>
<protein>
    <recommendedName>
        <fullName evidence="1">diguanylate cyclase</fullName>
        <ecNumber evidence="1">2.7.7.65</ecNumber>
    </recommendedName>
</protein>
<dbReference type="RefSeq" id="WP_207353792.1">
    <property type="nucleotide sequence ID" value="NZ_CP071503.1"/>
</dbReference>
<evidence type="ECO:0000313" key="4">
    <source>
        <dbReference type="Proteomes" id="UP000662770"/>
    </source>
</evidence>
<dbReference type="PANTHER" id="PTHR45138:SF6">
    <property type="entry name" value="DIGUANYLATE CYCLASE DGCN"/>
    <property type="match status" value="1"/>
</dbReference>
<keyword evidence="4" id="KW-1185">Reference proteome</keyword>
<dbReference type="Gene3D" id="3.30.70.270">
    <property type="match status" value="1"/>
</dbReference>
<dbReference type="InterPro" id="IPR043128">
    <property type="entry name" value="Rev_trsase/Diguanyl_cyclase"/>
</dbReference>
<accession>A0ABX7QNT7</accession>
<organism evidence="3 4">
    <name type="scientific">Shewanella avicenniae</name>
    <dbReference type="NCBI Taxonomy" id="2814294"/>
    <lineage>
        <taxon>Bacteria</taxon>
        <taxon>Pseudomonadati</taxon>
        <taxon>Pseudomonadota</taxon>
        <taxon>Gammaproteobacteria</taxon>
        <taxon>Alteromonadales</taxon>
        <taxon>Shewanellaceae</taxon>
        <taxon>Shewanella</taxon>
    </lineage>
</organism>
<dbReference type="SUPFAM" id="SSF55073">
    <property type="entry name" value="Nucleotide cyclase"/>
    <property type="match status" value="1"/>
</dbReference>
<evidence type="ECO:0000256" key="1">
    <source>
        <dbReference type="ARBA" id="ARBA00012528"/>
    </source>
</evidence>
<dbReference type="InterPro" id="IPR050469">
    <property type="entry name" value="Diguanylate_Cyclase"/>
</dbReference>
<gene>
    <name evidence="3" type="ORF">JYB87_12345</name>
</gene>
<proteinExistence type="predicted"/>
<dbReference type="CDD" id="cd01949">
    <property type="entry name" value="GGDEF"/>
    <property type="match status" value="1"/>
</dbReference>
<feature type="domain" description="GGDEF" evidence="2">
    <location>
        <begin position="166"/>
        <end position="295"/>
    </location>
</feature>
<sequence>MDFLHTAEGYADTFYWPETPISHNKQQLDMLVTLQRLHASLDPRTVFASYGKQLQSALPLLGLTLRDFTTPLKWGRSKGVKLSRTVLINNSAVQLDYFLSMPLSISELAQLDTIEPLLCQPLANAYRHQKLAEQAMLDSLTGIGNRFMFNQAFKNATARAQRSTNNQVSLLIFDLDNFKRLNDSKGHREGDKALVLFAEIVRHAIRSSDQAFRLGGDEFVIIAEGKLESAQLIAERVLQQTADNPFLQQNLISCSIGISVFDKRSAPSAEQFFEAADQALYRAKHDGRNRYCVAA</sequence>
<dbReference type="PANTHER" id="PTHR45138">
    <property type="entry name" value="REGULATORY COMPONENTS OF SENSORY TRANSDUCTION SYSTEM"/>
    <property type="match status" value="1"/>
</dbReference>
<dbReference type="InterPro" id="IPR000160">
    <property type="entry name" value="GGDEF_dom"/>
</dbReference>
<dbReference type="InterPro" id="IPR029787">
    <property type="entry name" value="Nucleotide_cyclase"/>
</dbReference>
<dbReference type="Proteomes" id="UP000662770">
    <property type="component" value="Chromosome"/>
</dbReference>
<dbReference type="NCBIfam" id="TIGR00254">
    <property type="entry name" value="GGDEF"/>
    <property type="match status" value="1"/>
</dbReference>
<dbReference type="EMBL" id="CP071503">
    <property type="protein sequence ID" value="QSX32550.1"/>
    <property type="molecule type" value="Genomic_DNA"/>
</dbReference>
<dbReference type="PROSITE" id="PS50887">
    <property type="entry name" value="GGDEF"/>
    <property type="match status" value="1"/>
</dbReference>
<dbReference type="Pfam" id="PF00990">
    <property type="entry name" value="GGDEF"/>
    <property type="match status" value="1"/>
</dbReference>